<dbReference type="Proteomes" id="UP000001822">
    <property type="component" value="Chromosome"/>
</dbReference>
<keyword evidence="3 7" id="KW-0350">Heme biosynthesis</keyword>
<dbReference type="AlphaFoldDB" id="A0A6N4SW81"/>
<evidence type="ECO:0000313" key="10">
    <source>
        <dbReference type="Proteomes" id="UP000001822"/>
    </source>
</evidence>
<reference evidence="9 10" key="1">
    <citation type="journal article" date="2007" name="Appl. Environ. Microbiol.">
        <title>Genome sequence of the cellulolytic gliding bacterium Cytophaga hutchinsonii.</title>
        <authorList>
            <person name="Xie G."/>
            <person name="Bruce D.C."/>
            <person name="Challacombe J.F."/>
            <person name="Chertkov O."/>
            <person name="Detter J.C."/>
            <person name="Gilna P."/>
            <person name="Han C.S."/>
            <person name="Lucas S."/>
            <person name="Misra M."/>
            <person name="Myers G.L."/>
            <person name="Richardson P."/>
            <person name="Tapia R."/>
            <person name="Thayer N."/>
            <person name="Thompson L.S."/>
            <person name="Brettin T.S."/>
            <person name="Henrissat B."/>
            <person name="Wilson D.B."/>
            <person name="McBride M.J."/>
        </authorList>
    </citation>
    <scope>NUCLEOTIDE SEQUENCE [LARGE SCALE GENOMIC DNA]</scope>
    <source>
        <strain evidence="10">ATCC 33406 / DSM 1761 / CIP 103989 / NBRC 15051 / NCIMB 9469 / D465</strain>
    </source>
</reference>
<dbReference type="InterPro" id="IPR033659">
    <property type="entry name" value="Ferrochelatase_N"/>
</dbReference>
<sequence>MALPNKKSKTAVFLINLGTPDSPNTPDVRKYLRQFLMDRRVIDIPWLNRWLLINMIIAPFRAPKSAHEYKKLWTEQGSPLMFHGVAVKELLQQALGDEYKVVLGMRYQNPSIESAAKELEAKGYNKVIVVPLFPQYASASTGSAVEEALRVLGKWEITPHIEVISKFFDHPLFIKAFAEIGRKYLAERNWDHIIFSYHGIPERQIKKASIGDQCKLGTCCQVYGSRNEYCYRAQCYETTRLLVKELGLAEGSYSVSFQSRLGKTPWIKPYTDHNIEELGKAGKKSILFFSPSFIADCLETTVEGGEEYKLLFEEHGGKDWQLVESLNTNPTWVECLKDMVVSKS</sequence>
<name>A0A6N4SW81_CYTH3</name>
<dbReference type="PANTHER" id="PTHR11108:SF1">
    <property type="entry name" value="FERROCHELATASE, MITOCHONDRIAL"/>
    <property type="match status" value="1"/>
</dbReference>
<evidence type="ECO:0000256" key="8">
    <source>
        <dbReference type="RuleBase" id="RU004185"/>
    </source>
</evidence>
<comment type="catalytic activity">
    <reaction evidence="7">
        <text>heme b + 2 H(+) = protoporphyrin IX + Fe(2+)</text>
        <dbReference type="Rhea" id="RHEA:22584"/>
        <dbReference type="ChEBI" id="CHEBI:15378"/>
        <dbReference type="ChEBI" id="CHEBI:29033"/>
        <dbReference type="ChEBI" id="CHEBI:57306"/>
        <dbReference type="ChEBI" id="CHEBI:60344"/>
        <dbReference type="EC" id="4.98.1.1"/>
    </reaction>
</comment>
<dbReference type="SUPFAM" id="SSF53800">
    <property type="entry name" value="Chelatase"/>
    <property type="match status" value="1"/>
</dbReference>
<evidence type="ECO:0000313" key="9">
    <source>
        <dbReference type="EMBL" id="ABG60723.1"/>
    </source>
</evidence>
<feature type="binding site" evidence="7">
    <location>
        <position position="198"/>
    </location>
    <ligand>
        <name>Fe(2+)</name>
        <dbReference type="ChEBI" id="CHEBI:29033"/>
    </ligand>
</feature>
<dbReference type="GO" id="GO:0005737">
    <property type="term" value="C:cytoplasm"/>
    <property type="evidence" value="ECO:0007669"/>
    <property type="project" value="UniProtKB-SubCell"/>
</dbReference>
<dbReference type="EC" id="4.98.1.1" evidence="7"/>
<keyword evidence="2 7" id="KW-0408">Iron</keyword>
<comment type="similarity">
    <text evidence="1 7 8">Belongs to the ferrochelatase family.</text>
</comment>
<comment type="pathway">
    <text evidence="7">Porphyrin-containing compound metabolism; protoheme biosynthesis; protoheme from protoporphyrin-IX: step 1/1.</text>
</comment>
<dbReference type="HAMAP" id="MF_00323">
    <property type="entry name" value="Ferrochelatase"/>
    <property type="match status" value="1"/>
</dbReference>
<evidence type="ECO:0000256" key="2">
    <source>
        <dbReference type="ARBA" id="ARBA00023004"/>
    </source>
</evidence>
<feature type="binding site" evidence="7">
    <location>
        <position position="299"/>
    </location>
    <ligand>
        <name>Fe(2+)</name>
        <dbReference type="ChEBI" id="CHEBI:29033"/>
    </ligand>
</feature>
<proteinExistence type="inferred from homology"/>
<keyword evidence="7" id="KW-0479">Metal-binding</keyword>
<comment type="function">
    <text evidence="7">Catalyzes the ferrous insertion into protoporphyrin IX.</text>
</comment>
<dbReference type="CDD" id="cd03411">
    <property type="entry name" value="Ferrochelatase_N"/>
    <property type="match status" value="1"/>
</dbReference>
<comment type="subcellular location">
    <subcellularLocation>
        <location evidence="7">Cytoplasm</location>
    </subcellularLocation>
</comment>
<dbReference type="InterPro" id="IPR001015">
    <property type="entry name" value="Ferrochelatase"/>
</dbReference>
<accession>A0A6N4SW81</accession>
<dbReference type="Gene3D" id="3.40.50.1400">
    <property type="match status" value="2"/>
</dbReference>
<comment type="catalytic activity">
    <reaction evidence="6">
        <text>Fe-coproporphyrin III + 2 H(+) = coproporphyrin III + Fe(2+)</text>
        <dbReference type="Rhea" id="RHEA:49572"/>
        <dbReference type="ChEBI" id="CHEBI:15378"/>
        <dbReference type="ChEBI" id="CHEBI:29033"/>
        <dbReference type="ChEBI" id="CHEBI:68438"/>
        <dbReference type="ChEBI" id="CHEBI:131725"/>
        <dbReference type="EC" id="4.99.1.9"/>
    </reaction>
    <physiologicalReaction direction="right-to-left" evidence="6">
        <dbReference type="Rhea" id="RHEA:49574"/>
    </physiologicalReaction>
</comment>
<organism evidence="9 10">
    <name type="scientific">Cytophaga hutchinsonii (strain ATCC 33406 / DSM 1761 / CIP 103989 / NBRC 15051 / NCIMB 9469 / D465)</name>
    <dbReference type="NCBI Taxonomy" id="269798"/>
    <lineage>
        <taxon>Bacteria</taxon>
        <taxon>Pseudomonadati</taxon>
        <taxon>Bacteroidota</taxon>
        <taxon>Cytophagia</taxon>
        <taxon>Cytophagales</taxon>
        <taxon>Cytophagaceae</taxon>
        <taxon>Cytophaga</taxon>
    </lineage>
</organism>
<dbReference type="RefSeq" id="WP_011586830.1">
    <property type="nucleotide sequence ID" value="NC_008255.1"/>
</dbReference>
<dbReference type="UniPathway" id="UPA00252">
    <property type="reaction ID" value="UER00325"/>
</dbReference>
<gene>
    <name evidence="7 9" type="primary">hemH</name>
    <name evidence="9" type="ordered locus">CHU_3490</name>
</gene>
<dbReference type="InterPro" id="IPR033644">
    <property type="entry name" value="Ferrochelatase_C"/>
</dbReference>
<keyword evidence="4 7" id="KW-0456">Lyase</keyword>
<dbReference type="PANTHER" id="PTHR11108">
    <property type="entry name" value="FERROCHELATASE"/>
    <property type="match status" value="1"/>
</dbReference>
<evidence type="ECO:0000256" key="5">
    <source>
        <dbReference type="ARBA" id="ARBA00023244"/>
    </source>
</evidence>
<evidence type="ECO:0000256" key="1">
    <source>
        <dbReference type="ARBA" id="ARBA00007718"/>
    </source>
</evidence>
<dbReference type="NCBIfam" id="TIGR00109">
    <property type="entry name" value="hemH"/>
    <property type="match status" value="1"/>
</dbReference>
<dbReference type="KEGG" id="chu:CHU_3490"/>
<evidence type="ECO:0000256" key="6">
    <source>
        <dbReference type="ARBA" id="ARBA00024536"/>
    </source>
</evidence>
<dbReference type="Pfam" id="PF00762">
    <property type="entry name" value="Ferrochelatase"/>
    <property type="match status" value="1"/>
</dbReference>
<keyword evidence="5 7" id="KW-0627">Porphyrin biosynthesis</keyword>
<dbReference type="CDD" id="cd00419">
    <property type="entry name" value="Ferrochelatase_C"/>
    <property type="match status" value="1"/>
</dbReference>
<dbReference type="OrthoDB" id="9809741at2"/>
<evidence type="ECO:0000256" key="7">
    <source>
        <dbReference type="HAMAP-Rule" id="MF_00323"/>
    </source>
</evidence>
<dbReference type="GO" id="GO:0046872">
    <property type="term" value="F:metal ion binding"/>
    <property type="evidence" value="ECO:0007669"/>
    <property type="project" value="UniProtKB-KW"/>
</dbReference>
<dbReference type="EMBL" id="CP000383">
    <property type="protein sequence ID" value="ABG60723.1"/>
    <property type="molecule type" value="Genomic_DNA"/>
</dbReference>
<evidence type="ECO:0000256" key="3">
    <source>
        <dbReference type="ARBA" id="ARBA00023133"/>
    </source>
</evidence>
<keyword evidence="10" id="KW-1185">Reference proteome</keyword>
<evidence type="ECO:0000256" key="4">
    <source>
        <dbReference type="ARBA" id="ARBA00023239"/>
    </source>
</evidence>
<dbReference type="GO" id="GO:0004325">
    <property type="term" value="F:ferrochelatase activity"/>
    <property type="evidence" value="ECO:0007669"/>
    <property type="project" value="UniProtKB-UniRule"/>
</dbReference>
<keyword evidence="7" id="KW-0963">Cytoplasm</keyword>
<dbReference type="GO" id="GO:0006783">
    <property type="term" value="P:heme biosynthetic process"/>
    <property type="evidence" value="ECO:0007669"/>
    <property type="project" value="UniProtKB-UniRule"/>
</dbReference>
<protein>
    <recommendedName>
        <fullName evidence="7">Ferrochelatase</fullName>
        <ecNumber evidence="7">4.98.1.1</ecNumber>
    </recommendedName>
    <alternativeName>
        <fullName evidence="7">Heme synthase</fullName>
    </alternativeName>
    <alternativeName>
        <fullName evidence="7">Protoheme ferro-lyase</fullName>
    </alternativeName>
</protein>